<dbReference type="RefSeq" id="WP_344997844.1">
    <property type="nucleotide sequence ID" value="NZ_BAABFR010000054.1"/>
</dbReference>
<proteinExistence type="predicted"/>
<dbReference type="PROSITE" id="PS50110">
    <property type="entry name" value="RESPONSE_REGULATORY"/>
    <property type="match status" value="1"/>
</dbReference>
<sequence length="153" mass="15894">MASLDDAGGFQVLAYSSHAGHRAEIVRALGTHPAPDVEVTVTETATAATVISILDHKGADLVILDGEAAPVGGMGLARQLRDEIDPCPPLLVVTARAADAWLARWSRADAAVARPLDPFELAETAVRLLRERHPGPAHGPNSAIATPSGTSDL</sequence>
<dbReference type="SUPFAM" id="SSF52172">
    <property type="entry name" value="CheY-like"/>
    <property type="match status" value="1"/>
</dbReference>
<reference evidence="5" key="1">
    <citation type="journal article" date="2019" name="Int. J. Syst. Evol. Microbiol.">
        <title>The Global Catalogue of Microorganisms (GCM) 10K type strain sequencing project: providing services to taxonomists for standard genome sequencing and annotation.</title>
        <authorList>
            <consortium name="The Broad Institute Genomics Platform"/>
            <consortium name="The Broad Institute Genome Sequencing Center for Infectious Disease"/>
            <person name="Wu L."/>
            <person name="Ma J."/>
        </authorList>
    </citation>
    <scope>NUCLEOTIDE SEQUENCE [LARGE SCALE GENOMIC DNA]</scope>
    <source>
        <strain evidence="5">JCM 17688</strain>
    </source>
</reference>
<gene>
    <name evidence="4" type="ORF">GCM10023147_32490</name>
</gene>
<dbReference type="Gene3D" id="3.40.50.2300">
    <property type="match status" value="1"/>
</dbReference>
<dbReference type="InterPro" id="IPR011006">
    <property type="entry name" value="CheY-like_superfamily"/>
</dbReference>
<name>A0ABP8JWP8_9ACTN</name>
<accession>A0ABP8JWP8</accession>
<comment type="caution">
    <text evidence="4">The sequence shown here is derived from an EMBL/GenBank/DDBJ whole genome shotgun (WGS) entry which is preliminary data.</text>
</comment>
<dbReference type="Proteomes" id="UP001500635">
    <property type="component" value="Unassembled WGS sequence"/>
</dbReference>
<organism evidence="4 5">
    <name type="scientific">Tsukamurella soli</name>
    <dbReference type="NCBI Taxonomy" id="644556"/>
    <lineage>
        <taxon>Bacteria</taxon>
        <taxon>Bacillati</taxon>
        <taxon>Actinomycetota</taxon>
        <taxon>Actinomycetes</taxon>
        <taxon>Mycobacteriales</taxon>
        <taxon>Tsukamurellaceae</taxon>
        <taxon>Tsukamurella</taxon>
    </lineage>
</organism>
<evidence type="ECO:0000256" key="1">
    <source>
        <dbReference type="PROSITE-ProRule" id="PRU00169"/>
    </source>
</evidence>
<evidence type="ECO:0000313" key="5">
    <source>
        <dbReference type="Proteomes" id="UP001500635"/>
    </source>
</evidence>
<feature type="compositionally biased region" description="Polar residues" evidence="2">
    <location>
        <begin position="143"/>
        <end position="153"/>
    </location>
</feature>
<evidence type="ECO:0000313" key="4">
    <source>
        <dbReference type="EMBL" id="GAA4397292.1"/>
    </source>
</evidence>
<evidence type="ECO:0000259" key="3">
    <source>
        <dbReference type="PROSITE" id="PS50110"/>
    </source>
</evidence>
<feature type="region of interest" description="Disordered" evidence="2">
    <location>
        <begin position="132"/>
        <end position="153"/>
    </location>
</feature>
<evidence type="ECO:0000256" key="2">
    <source>
        <dbReference type="SAM" id="MobiDB-lite"/>
    </source>
</evidence>
<feature type="domain" description="Response regulatory" evidence="3">
    <location>
        <begin position="11"/>
        <end position="129"/>
    </location>
</feature>
<protein>
    <submittedName>
        <fullName evidence="4">Response regulator</fullName>
    </submittedName>
</protein>
<dbReference type="EMBL" id="BAABFR010000054">
    <property type="protein sequence ID" value="GAA4397292.1"/>
    <property type="molecule type" value="Genomic_DNA"/>
</dbReference>
<keyword evidence="5" id="KW-1185">Reference proteome</keyword>
<feature type="modified residue" description="4-aspartylphosphate" evidence="1">
    <location>
        <position position="65"/>
    </location>
</feature>
<keyword evidence="1" id="KW-0597">Phosphoprotein</keyword>
<dbReference type="InterPro" id="IPR001789">
    <property type="entry name" value="Sig_transdc_resp-reg_receiver"/>
</dbReference>